<dbReference type="STRING" id="995034.SAMN05216219_1915"/>
<organism evidence="4 5">
    <name type="scientific">Mycetocola miduiensis</name>
    <dbReference type="NCBI Taxonomy" id="995034"/>
    <lineage>
        <taxon>Bacteria</taxon>
        <taxon>Bacillati</taxon>
        <taxon>Actinomycetota</taxon>
        <taxon>Actinomycetes</taxon>
        <taxon>Micrococcales</taxon>
        <taxon>Microbacteriaceae</taxon>
        <taxon>Mycetocola</taxon>
    </lineage>
</organism>
<evidence type="ECO:0000259" key="3">
    <source>
        <dbReference type="Pfam" id="PF08338"/>
    </source>
</evidence>
<dbReference type="OrthoDB" id="9801773at2"/>
<dbReference type="InterPro" id="IPR001509">
    <property type="entry name" value="Epimerase_deHydtase"/>
</dbReference>
<proteinExistence type="inferred from homology"/>
<keyword evidence="5" id="KW-1185">Reference proteome</keyword>
<feature type="domain" description="DUF1731" evidence="3">
    <location>
        <begin position="245"/>
        <end position="291"/>
    </location>
</feature>
<dbReference type="InterPro" id="IPR013549">
    <property type="entry name" value="DUF1731"/>
</dbReference>
<dbReference type="InterPro" id="IPR036291">
    <property type="entry name" value="NAD(P)-bd_dom_sf"/>
</dbReference>
<sequence>MKRVVLAGASGLIGTALADALRARGDEVVRLVRREPGPGEVLWHPASRRLDAGVLDGASAVVNLSGASIGRLPWTPRYKREILSSRIDATSTLVTAILAAREAPEVFLSASAAGYYGSRPGEVLTEESPRGTGFLSDVTPEWERTALRAASVTRVAIARSGIVVATDGVLKPLLLITRAGVAGPLAGGHQLWPWVSLADEVGALLHILDGTLSGPVNVTGPTAASANDLMRHLAARMKRPFFVPVPSFALKAVLGDAARDLLLVDQHPQPKRLLDDGYVFEHTTVERAVNAALRRGR</sequence>
<evidence type="ECO:0000313" key="4">
    <source>
        <dbReference type="EMBL" id="SFN74729.1"/>
    </source>
</evidence>
<evidence type="ECO:0000313" key="5">
    <source>
        <dbReference type="Proteomes" id="UP000198867"/>
    </source>
</evidence>
<dbReference type="SUPFAM" id="SSF51735">
    <property type="entry name" value="NAD(P)-binding Rossmann-fold domains"/>
    <property type="match status" value="1"/>
</dbReference>
<dbReference type="EMBL" id="FOVM01000005">
    <property type="protein sequence ID" value="SFN74729.1"/>
    <property type="molecule type" value="Genomic_DNA"/>
</dbReference>
<evidence type="ECO:0000259" key="2">
    <source>
        <dbReference type="Pfam" id="PF01370"/>
    </source>
</evidence>
<dbReference type="Pfam" id="PF08338">
    <property type="entry name" value="DUF1731"/>
    <property type="match status" value="1"/>
</dbReference>
<dbReference type="Gene3D" id="3.40.50.720">
    <property type="entry name" value="NAD(P)-binding Rossmann-like Domain"/>
    <property type="match status" value="1"/>
</dbReference>
<evidence type="ECO:0008006" key="6">
    <source>
        <dbReference type="Google" id="ProtNLM"/>
    </source>
</evidence>
<dbReference type="NCBIfam" id="TIGR01777">
    <property type="entry name" value="yfcH"/>
    <property type="match status" value="1"/>
</dbReference>
<dbReference type="AlphaFoldDB" id="A0A1I5BJG5"/>
<protein>
    <recommendedName>
        <fullName evidence="6">TIGR01777 family protein</fullName>
    </recommendedName>
</protein>
<dbReference type="Proteomes" id="UP000198867">
    <property type="component" value="Unassembled WGS sequence"/>
</dbReference>
<dbReference type="PANTHER" id="PTHR11092">
    <property type="entry name" value="SUGAR NUCLEOTIDE EPIMERASE RELATED"/>
    <property type="match status" value="1"/>
</dbReference>
<dbReference type="Pfam" id="PF01370">
    <property type="entry name" value="Epimerase"/>
    <property type="match status" value="1"/>
</dbReference>
<dbReference type="InterPro" id="IPR010099">
    <property type="entry name" value="SDR39U1"/>
</dbReference>
<gene>
    <name evidence="4" type="ORF">SAMN05216219_1915</name>
</gene>
<dbReference type="RefSeq" id="WP_090710875.1">
    <property type="nucleotide sequence ID" value="NZ_FOVM01000005.1"/>
</dbReference>
<feature type="domain" description="NAD-dependent epimerase/dehydratase" evidence="2">
    <location>
        <begin position="4"/>
        <end position="125"/>
    </location>
</feature>
<comment type="similarity">
    <text evidence="1">Belongs to the NAD(P)-dependent epimerase/dehydratase family. SDR39U1 subfamily.</text>
</comment>
<dbReference type="PANTHER" id="PTHR11092:SF0">
    <property type="entry name" value="EPIMERASE FAMILY PROTEIN SDR39U1"/>
    <property type="match status" value="1"/>
</dbReference>
<evidence type="ECO:0000256" key="1">
    <source>
        <dbReference type="ARBA" id="ARBA00009353"/>
    </source>
</evidence>
<name>A0A1I5BJG5_9MICO</name>
<accession>A0A1I5BJG5</accession>
<reference evidence="5" key="1">
    <citation type="submission" date="2016-10" db="EMBL/GenBank/DDBJ databases">
        <authorList>
            <person name="Varghese N."/>
            <person name="Submissions S."/>
        </authorList>
    </citation>
    <scope>NUCLEOTIDE SEQUENCE [LARGE SCALE GENOMIC DNA]</scope>
    <source>
        <strain evidence="5">CGMCC 1.11101</strain>
    </source>
</reference>